<keyword evidence="6" id="KW-1185">Reference proteome</keyword>
<dbReference type="EMBL" id="CP026378">
    <property type="protein sequence ID" value="AUY26748.1"/>
    <property type="molecule type" value="Genomic_DNA"/>
</dbReference>
<evidence type="ECO:0000313" key="6">
    <source>
        <dbReference type="Proteomes" id="UP000237673"/>
    </source>
</evidence>
<dbReference type="Proteomes" id="UP000237673">
    <property type="component" value="Chromosome"/>
</dbReference>
<organism evidence="5 6">
    <name type="scientific">Mixta calida</name>
    <dbReference type="NCBI Taxonomy" id="665913"/>
    <lineage>
        <taxon>Bacteria</taxon>
        <taxon>Pseudomonadati</taxon>
        <taxon>Pseudomonadota</taxon>
        <taxon>Gammaproteobacteria</taxon>
        <taxon>Enterobacterales</taxon>
        <taxon>Erwiniaceae</taxon>
        <taxon>Mixta</taxon>
    </lineage>
</organism>
<proteinExistence type="inferred from homology"/>
<evidence type="ECO:0000256" key="4">
    <source>
        <dbReference type="SAM" id="SignalP"/>
    </source>
</evidence>
<accession>A0ABN5HE83</accession>
<dbReference type="InterPro" id="IPR005318">
    <property type="entry name" value="OM_porin_bac"/>
</dbReference>
<dbReference type="GeneID" id="84632977"/>
<feature type="chain" id="PRO_5045786328" evidence="4">
    <location>
        <begin position="21"/>
        <end position="437"/>
    </location>
</feature>
<dbReference type="RefSeq" id="WP_084970126.1">
    <property type="nucleotide sequence ID" value="NZ_CAXONQ010000006.1"/>
</dbReference>
<gene>
    <name evidence="5" type="ORF">C2E16_18840</name>
</gene>
<dbReference type="Pfam" id="PF03573">
    <property type="entry name" value="OprD"/>
    <property type="match status" value="1"/>
</dbReference>
<keyword evidence="2" id="KW-0813">Transport</keyword>
<sequence>MKKKIAIIITAGLLPCLSWAEGRTDNIAAIPLISDSSLDVSLRNYWKYLKEDAANPKTVHAAWGQGVALDYTSGYFADLIGFNLSYYGAIKLGASDRFDSRGILYNAGHGNTKGDAQGFSKLGQRYVKLKLGNETLKGELHGGWEMLPNFGIIGTSWRLSPITYLGWNGVAAFNDTQLRIAWISRSLDRSSPEQTHFKTNDNRNIDHIVTGDITYQHDSLKLQYGAGESDGYLRRQHLFFSDAVTPRLSIGSQIYLTQALDAYRAMPAQRRDFDRYARHYALEMTWQENGFRSRWGLGYTRAAKENSVGFYPRHMSRLSFGNFISLASAGDDYLRDKELMLATMTDYQFTPELLAGVAANAGTFRYRGLNVKTGEVNLYGRWTPSSPDLKNLSVWVMFGPGWSYKNVKRTPILHHGDYNHSHFLAGEIIIDYRFKLL</sequence>
<dbReference type="PANTHER" id="PTHR34596">
    <property type="entry name" value="CHITOPORIN"/>
    <property type="match status" value="1"/>
</dbReference>
<evidence type="ECO:0000256" key="2">
    <source>
        <dbReference type="ARBA" id="ARBA00022448"/>
    </source>
</evidence>
<dbReference type="Gene3D" id="2.40.160.10">
    <property type="entry name" value="Porin"/>
    <property type="match status" value="1"/>
</dbReference>
<name>A0ABN5HE83_9GAMM</name>
<evidence type="ECO:0000256" key="1">
    <source>
        <dbReference type="ARBA" id="ARBA00009075"/>
    </source>
</evidence>
<keyword evidence="3 4" id="KW-0732">Signal</keyword>
<feature type="signal peptide" evidence="4">
    <location>
        <begin position="1"/>
        <end position="20"/>
    </location>
</feature>
<dbReference type="InterPro" id="IPR023614">
    <property type="entry name" value="Porin_dom_sf"/>
</dbReference>
<evidence type="ECO:0000313" key="5">
    <source>
        <dbReference type="EMBL" id="AUY26748.1"/>
    </source>
</evidence>
<comment type="similarity">
    <text evidence="1">Belongs to the outer membrane porin (Opr) (TC 1.B.25) family.</text>
</comment>
<evidence type="ECO:0000256" key="3">
    <source>
        <dbReference type="ARBA" id="ARBA00022729"/>
    </source>
</evidence>
<reference evidence="5 6" key="1">
    <citation type="submission" date="2018-01" db="EMBL/GenBank/DDBJ databases">
        <title>Complete and assembled Genome of Pantoea calida DSM22759T.</title>
        <authorList>
            <person name="Stevens M.J.A."/>
            <person name="Zurfluh K."/>
            <person name="Stephan R."/>
        </authorList>
    </citation>
    <scope>NUCLEOTIDE SEQUENCE [LARGE SCALE GENOMIC DNA]</scope>
    <source>
        <strain evidence="5 6">DSM 22759</strain>
    </source>
</reference>
<dbReference type="PANTHER" id="PTHR34596:SF2">
    <property type="entry name" value="CHITOPORIN"/>
    <property type="match status" value="1"/>
</dbReference>
<protein>
    <submittedName>
        <fullName evidence="5">Outer membrane porin, OprD family</fullName>
    </submittedName>
</protein>